<dbReference type="RefSeq" id="WP_183773977.1">
    <property type="nucleotide sequence ID" value="NZ_JACIDK010000004.1"/>
</dbReference>
<dbReference type="InterPro" id="IPR010496">
    <property type="entry name" value="AL/BT2_dom"/>
</dbReference>
<evidence type="ECO:0000313" key="3">
    <source>
        <dbReference type="EMBL" id="MBB3892169.1"/>
    </source>
</evidence>
<dbReference type="AlphaFoldDB" id="A0A840A2G2"/>
<feature type="signal peptide" evidence="1">
    <location>
        <begin position="1"/>
        <end position="21"/>
    </location>
</feature>
<comment type="caution">
    <text evidence="3">The sequence shown here is derived from an EMBL/GenBank/DDBJ whole genome shotgun (WGS) entry which is preliminary data.</text>
</comment>
<reference evidence="3 4" key="1">
    <citation type="submission" date="2020-08" db="EMBL/GenBank/DDBJ databases">
        <title>Genomic Encyclopedia of Type Strains, Phase IV (KMG-IV): sequencing the most valuable type-strain genomes for metagenomic binning, comparative biology and taxonomic classification.</title>
        <authorList>
            <person name="Goeker M."/>
        </authorList>
    </citation>
    <scope>NUCLEOTIDE SEQUENCE [LARGE SCALE GENOMIC DNA]</scope>
    <source>
        <strain evidence="3 4">DSM 21793</strain>
    </source>
</reference>
<keyword evidence="4" id="KW-1185">Reference proteome</keyword>
<feature type="chain" id="PRO_5032632893" description="3-keto-alpha-glucoside-1,2-lyase/3-keto-2-hydroxy-glucal hydratase domain-containing protein" evidence="1">
    <location>
        <begin position="22"/>
        <end position="259"/>
    </location>
</feature>
<evidence type="ECO:0000256" key="1">
    <source>
        <dbReference type="SAM" id="SignalP"/>
    </source>
</evidence>
<evidence type="ECO:0000259" key="2">
    <source>
        <dbReference type="Pfam" id="PF06439"/>
    </source>
</evidence>
<proteinExistence type="predicted"/>
<accession>A0A840A2G2</accession>
<dbReference type="Pfam" id="PF06439">
    <property type="entry name" value="3keto-disac_hyd"/>
    <property type="match status" value="1"/>
</dbReference>
<evidence type="ECO:0000313" key="4">
    <source>
        <dbReference type="Proteomes" id="UP000530564"/>
    </source>
</evidence>
<feature type="domain" description="3-keto-alpha-glucoside-1,2-lyase/3-keto-2-hydroxy-glucal hydratase" evidence="2">
    <location>
        <begin position="54"/>
        <end position="253"/>
    </location>
</feature>
<gene>
    <name evidence="3" type="ORF">GGQ61_002902</name>
</gene>
<sequence>MKIRFAALTALAALSVGTACGAQLLPKDTEVWTPVPPVVAPGAQVGGAPSDALVLFDGTDLSQWVAVKDKAPAGWTVEGGVLTVNKAAGNIETRQSFGDYQLHIEWRVPATITGEGQARGNSGLFLASTGGGDAGYEIQILDSFENPTYVNGQAASIYKQRPPLANAMRKPGEWQTYDVIWRAPVFGADGALVKPARVTLLHNGVLVQDNVELTGETVFIGQPKYKAHGKSPIKLQAHRDPSEPISFRNIWVRELAPAT</sequence>
<dbReference type="PROSITE" id="PS51257">
    <property type="entry name" value="PROKAR_LIPOPROTEIN"/>
    <property type="match status" value="1"/>
</dbReference>
<name>A0A840A2G2_9CAUL</name>
<dbReference type="EMBL" id="JACIDK010000004">
    <property type="protein sequence ID" value="MBB3892169.1"/>
    <property type="molecule type" value="Genomic_DNA"/>
</dbReference>
<dbReference type="Proteomes" id="UP000530564">
    <property type="component" value="Unassembled WGS sequence"/>
</dbReference>
<protein>
    <recommendedName>
        <fullName evidence="2">3-keto-alpha-glucoside-1,2-lyase/3-keto-2-hydroxy-glucal hydratase domain-containing protein</fullName>
    </recommendedName>
</protein>
<keyword evidence="1" id="KW-0732">Signal</keyword>
<organism evidence="3 4">
    <name type="scientific">Phenylobacterium haematophilum</name>
    <dbReference type="NCBI Taxonomy" id="98513"/>
    <lineage>
        <taxon>Bacteria</taxon>
        <taxon>Pseudomonadati</taxon>
        <taxon>Pseudomonadota</taxon>
        <taxon>Alphaproteobacteria</taxon>
        <taxon>Caulobacterales</taxon>
        <taxon>Caulobacteraceae</taxon>
        <taxon>Phenylobacterium</taxon>
    </lineage>
</organism>
<dbReference type="Gene3D" id="2.60.120.560">
    <property type="entry name" value="Exo-inulinase, domain 1"/>
    <property type="match status" value="1"/>
</dbReference>
<dbReference type="GO" id="GO:0016787">
    <property type="term" value="F:hydrolase activity"/>
    <property type="evidence" value="ECO:0007669"/>
    <property type="project" value="InterPro"/>
</dbReference>